<dbReference type="SFLD" id="SFLDS00029">
    <property type="entry name" value="Radical_SAM"/>
    <property type="match status" value="1"/>
</dbReference>
<dbReference type="GO" id="GO:0046872">
    <property type="term" value="F:metal ion binding"/>
    <property type="evidence" value="ECO:0007669"/>
    <property type="project" value="UniProtKB-KW"/>
</dbReference>
<dbReference type="Gene3D" id="3.20.20.70">
    <property type="entry name" value="Aldolase class I"/>
    <property type="match status" value="1"/>
</dbReference>
<protein>
    <submittedName>
        <fullName evidence="7">Radical SAM protein</fullName>
    </submittedName>
</protein>
<dbReference type="PIRSF" id="PIRSF004869">
    <property type="entry name" value="PflX_prd"/>
    <property type="match status" value="1"/>
</dbReference>
<dbReference type="InterPro" id="IPR058240">
    <property type="entry name" value="rSAM_sf"/>
</dbReference>
<evidence type="ECO:0000256" key="3">
    <source>
        <dbReference type="ARBA" id="ARBA00023004"/>
    </source>
</evidence>
<reference evidence="7 8" key="1">
    <citation type="submission" date="2018-06" db="EMBL/GenBank/DDBJ databases">
        <title>Draft genome sequence of hyperthermophilic methanogen Methanothermobacter tenebrarum sp. MCM-B 1447.</title>
        <authorList>
            <person name="Pore S.D."/>
            <person name="Dagar S."/>
            <person name="Dhakephalkar P.K."/>
        </authorList>
    </citation>
    <scope>NUCLEOTIDE SEQUENCE [LARGE SCALE GENOMIC DNA]</scope>
    <source>
        <strain evidence="7 8">MCM B 1447</strain>
    </source>
</reference>
<organism evidence="7 8">
    <name type="scientific">Methanothermobacter tenebrarum</name>
    <dbReference type="NCBI Taxonomy" id="680118"/>
    <lineage>
        <taxon>Archaea</taxon>
        <taxon>Methanobacteriati</taxon>
        <taxon>Methanobacteriota</taxon>
        <taxon>Methanomada group</taxon>
        <taxon>Methanobacteria</taxon>
        <taxon>Methanobacteriales</taxon>
        <taxon>Methanobacteriaceae</taxon>
        <taxon>Methanothermobacter</taxon>
    </lineage>
</organism>
<dbReference type="InterPro" id="IPR016431">
    <property type="entry name" value="Pyrv-formate_lyase-activ_prd"/>
</dbReference>
<keyword evidence="1 5" id="KW-0949">S-adenosyl-L-methionine</keyword>
<evidence type="ECO:0000256" key="5">
    <source>
        <dbReference type="PIRSR" id="PIRSR004869-50"/>
    </source>
</evidence>
<proteinExistence type="predicted"/>
<name>A0A328PHY4_9EURY</name>
<sequence>MLEDYHLIREDKKLARFKIAASIKAKDVPKDKLWDEHERIRRKFKEYYEKQTIRSHETSFLDLKIKIADNIFKSCHFCERRCYVNRKKEPGYCGVLEARIASEFLHFGEEAPLVPSHTIFFSGCTFHCVFCQNWDISQNPQGGVHIKPGKLADIIDKKRRRGSFNVNFVGGDPTPNLNYILKVISKCKENIPIIWNSNFYMSKEAMNLLDGIIDLYLTDFKFGNDKCAKTLADVDNYWEIATRNHLLAKESADMIIRHLVLPGHIECCTIPILSWIADKLGKNTPVNIMGQYRPVYHAMEYPRIDRYPTREEIHTAREYARELGLANLL</sequence>
<evidence type="ECO:0000313" key="7">
    <source>
        <dbReference type="EMBL" id="RAO79455.1"/>
    </source>
</evidence>
<evidence type="ECO:0000256" key="1">
    <source>
        <dbReference type="ARBA" id="ARBA00022691"/>
    </source>
</evidence>
<dbReference type="GO" id="GO:0051536">
    <property type="term" value="F:iron-sulfur cluster binding"/>
    <property type="evidence" value="ECO:0007669"/>
    <property type="project" value="UniProtKB-KW"/>
</dbReference>
<feature type="binding site" evidence="5">
    <location>
        <position position="124"/>
    </location>
    <ligand>
        <name>[4Fe-4S] cluster</name>
        <dbReference type="ChEBI" id="CHEBI:49883"/>
        <note>4Fe-4S-S-AdoMet</note>
    </ligand>
</feature>
<accession>A0A328PHY4</accession>
<dbReference type="SFLD" id="SFLDG01099">
    <property type="entry name" value="Uncharacterised_Radical_SAM_Su"/>
    <property type="match status" value="1"/>
</dbReference>
<dbReference type="Proteomes" id="UP000249782">
    <property type="component" value="Unassembled WGS sequence"/>
</dbReference>
<dbReference type="PANTHER" id="PTHR43075">
    <property type="entry name" value="FORMATE LYASE ACTIVATING ENZYME, PUTATIVE (AFU_ORTHOLOGUE AFUA_2G15630)-RELATED"/>
    <property type="match status" value="1"/>
</dbReference>
<dbReference type="EMBL" id="QLOE01000003">
    <property type="protein sequence ID" value="RAO79455.1"/>
    <property type="molecule type" value="Genomic_DNA"/>
</dbReference>
<dbReference type="CDD" id="cd01335">
    <property type="entry name" value="Radical_SAM"/>
    <property type="match status" value="1"/>
</dbReference>
<dbReference type="InterPro" id="IPR007197">
    <property type="entry name" value="rSAM"/>
</dbReference>
<dbReference type="InterPro" id="IPR040085">
    <property type="entry name" value="MJ0674-like"/>
</dbReference>
<dbReference type="OrthoDB" id="371936at2157"/>
<keyword evidence="4 5" id="KW-0411">Iron-sulfur</keyword>
<keyword evidence="2 5" id="KW-0479">Metal-binding</keyword>
<feature type="binding site" evidence="5">
    <location>
        <position position="131"/>
    </location>
    <ligand>
        <name>[4Fe-4S] cluster</name>
        <dbReference type="ChEBI" id="CHEBI:49883"/>
        <note>4Fe-4S-S-AdoMet</note>
    </ligand>
</feature>
<evidence type="ECO:0000256" key="2">
    <source>
        <dbReference type="ARBA" id="ARBA00022723"/>
    </source>
</evidence>
<dbReference type="GO" id="GO:0003824">
    <property type="term" value="F:catalytic activity"/>
    <property type="evidence" value="ECO:0007669"/>
    <property type="project" value="InterPro"/>
</dbReference>
<dbReference type="Pfam" id="PF04055">
    <property type="entry name" value="Radical_SAM"/>
    <property type="match status" value="1"/>
</dbReference>
<comment type="cofactor">
    <cofactor evidence="5">
        <name>[4Fe-4S] cluster</name>
        <dbReference type="ChEBI" id="CHEBI:49883"/>
    </cofactor>
    <text evidence="5">Binds 1 [4Fe-4S] cluster. The cluster is coordinated with 3 cysteines and an exchangeable S-adenosyl-L-methionine.</text>
</comment>
<dbReference type="SUPFAM" id="SSF102114">
    <property type="entry name" value="Radical SAM enzymes"/>
    <property type="match status" value="1"/>
</dbReference>
<keyword evidence="3 5" id="KW-0408">Iron</keyword>
<dbReference type="PANTHER" id="PTHR43075:SF1">
    <property type="entry name" value="FORMATE LYASE ACTIVATING ENZYME, PUTATIVE (AFU_ORTHOLOGUE AFUA_2G15630)-RELATED"/>
    <property type="match status" value="1"/>
</dbReference>
<feature type="domain" description="Radical SAM core" evidence="6">
    <location>
        <begin position="119"/>
        <end position="267"/>
    </location>
</feature>
<evidence type="ECO:0000256" key="4">
    <source>
        <dbReference type="ARBA" id="ARBA00023014"/>
    </source>
</evidence>
<evidence type="ECO:0000259" key="6">
    <source>
        <dbReference type="Pfam" id="PF04055"/>
    </source>
</evidence>
<feature type="binding site" evidence="5">
    <location>
        <position position="128"/>
    </location>
    <ligand>
        <name>[4Fe-4S] cluster</name>
        <dbReference type="ChEBI" id="CHEBI:49883"/>
        <note>4Fe-4S-S-AdoMet</note>
    </ligand>
</feature>
<gene>
    <name evidence="7" type="ORF">DPC56_02735</name>
</gene>
<evidence type="ECO:0000313" key="8">
    <source>
        <dbReference type="Proteomes" id="UP000249782"/>
    </source>
</evidence>
<keyword evidence="8" id="KW-1185">Reference proteome</keyword>
<dbReference type="AlphaFoldDB" id="A0A328PHY4"/>
<dbReference type="InterPro" id="IPR013785">
    <property type="entry name" value="Aldolase_TIM"/>
</dbReference>
<comment type="caution">
    <text evidence="7">The sequence shown here is derived from an EMBL/GenBank/DDBJ whole genome shotgun (WGS) entry which is preliminary data.</text>
</comment>